<accession>A0A382E6Q3</accession>
<proteinExistence type="predicted"/>
<dbReference type="InterPro" id="IPR017517">
    <property type="entry name" value="Maleyloyr_isom"/>
</dbReference>
<evidence type="ECO:0000313" key="2">
    <source>
        <dbReference type="EMBL" id="SVB45557.1"/>
    </source>
</evidence>
<dbReference type="Pfam" id="PF11716">
    <property type="entry name" value="MDMPI_N"/>
    <property type="match status" value="1"/>
</dbReference>
<dbReference type="NCBIfam" id="TIGR03083">
    <property type="entry name" value="maleylpyruvate isomerase family mycothiol-dependent enzyme"/>
    <property type="match status" value="1"/>
</dbReference>
<name>A0A382E6Q3_9ZZZZ</name>
<dbReference type="InterPro" id="IPR024344">
    <property type="entry name" value="MDMPI_metal-binding"/>
</dbReference>
<dbReference type="PANTHER" id="PTHR40758">
    <property type="entry name" value="CONSERVED PROTEIN"/>
    <property type="match status" value="1"/>
</dbReference>
<dbReference type="EMBL" id="UINC01042644">
    <property type="protein sequence ID" value="SVB45557.1"/>
    <property type="molecule type" value="Genomic_DNA"/>
</dbReference>
<organism evidence="2">
    <name type="scientific">marine metagenome</name>
    <dbReference type="NCBI Taxonomy" id="408172"/>
    <lineage>
        <taxon>unclassified sequences</taxon>
        <taxon>metagenomes</taxon>
        <taxon>ecological metagenomes</taxon>
    </lineage>
</organism>
<sequence>MELKELLVVAEEAGRSLIDSAEKDLDANVPKCPEWNNSELLNHLKMVWWFSAAQISAGDQNERAVPSDEMKDSPLDQLEHLLDAFQINDFSSPCWSWTSNKTVGFWVRRMAHENTVHNWDAEGALGTHSPISTLLALDGIEEKLGLLKSDADFPNTSIHLHCTDCGGEWILSTSSGELEIKREHGKADAAVKGKAEDILLYLWGRGQENLECFGDEETINNWSSIGP</sequence>
<dbReference type="AlphaFoldDB" id="A0A382E6Q3"/>
<dbReference type="GO" id="GO:0005886">
    <property type="term" value="C:plasma membrane"/>
    <property type="evidence" value="ECO:0007669"/>
    <property type="project" value="TreeGrafter"/>
</dbReference>
<protein>
    <recommendedName>
        <fullName evidence="1">Mycothiol-dependent maleylpyruvate isomerase metal-binding domain-containing protein</fullName>
    </recommendedName>
</protein>
<feature type="domain" description="Mycothiol-dependent maleylpyruvate isomerase metal-binding" evidence="1">
    <location>
        <begin position="21"/>
        <end position="121"/>
    </location>
</feature>
<gene>
    <name evidence="2" type="ORF">METZ01_LOCUS198411</name>
</gene>
<evidence type="ECO:0000259" key="1">
    <source>
        <dbReference type="Pfam" id="PF11716"/>
    </source>
</evidence>
<reference evidence="2" key="1">
    <citation type="submission" date="2018-05" db="EMBL/GenBank/DDBJ databases">
        <authorList>
            <person name="Lanie J.A."/>
            <person name="Ng W.-L."/>
            <person name="Kazmierczak K.M."/>
            <person name="Andrzejewski T.M."/>
            <person name="Davidsen T.M."/>
            <person name="Wayne K.J."/>
            <person name="Tettelin H."/>
            <person name="Glass J.I."/>
            <person name="Rusch D."/>
            <person name="Podicherti R."/>
            <person name="Tsui H.-C.T."/>
            <person name="Winkler M.E."/>
        </authorList>
    </citation>
    <scope>NUCLEOTIDE SEQUENCE</scope>
</reference>
<dbReference type="PANTHER" id="PTHR40758:SF1">
    <property type="entry name" value="CONSERVED PROTEIN"/>
    <property type="match status" value="1"/>
</dbReference>
<dbReference type="GO" id="GO:0046872">
    <property type="term" value="F:metal ion binding"/>
    <property type="evidence" value="ECO:0007669"/>
    <property type="project" value="InterPro"/>
</dbReference>